<name>A0A150XK79_9BACT</name>
<dbReference type="RefSeq" id="WP_068414204.1">
    <property type="nucleotide sequence ID" value="NZ_LRDB01000011.1"/>
</dbReference>
<protein>
    <submittedName>
        <fullName evidence="3">Peptidase M28</fullName>
    </submittedName>
</protein>
<feature type="domain" description="Peptidase M28" evidence="2">
    <location>
        <begin position="257"/>
        <end position="466"/>
    </location>
</feature>
<proteinExistence type="predicted"/>
<dbReference type="InterPro" id="IPR007484">
    <property type="entry name" value="Peptidase_M28"/>
</dbReference>
<dbReference type="Gene3D" id="3.50.30.30">
    <property type="match status" value="1"/>
</dbReference>
<keyword evidence="4" id="KW-1185">Reference proteome</keyword>
<comment type="caution">
    <text evidence="3">The sequence shown here is derived from an EMBL/GenBank/DDBJ whole genome shotgun (WGS) entry which is preliminary data.</text>
</comment>
<dbReference type="SUPFAM" id="SSF52025">
    <property type="entry name" value="PA domain"/>
    <property type="match status" value="1"/>
</dbReference>
<dbReference type="STRING" id="296218.AWN68_17930"/>
<evidence type="ECO:0000259" key="2">
    <source>
        <dbReference type="Pfam" id="PF04389"/>
    </source>
</evidence>
<dbReference type="AlphaFoldDB" id="A0A150XK79"/>
<accession>A0A150XK79</accession>
<dbReference type="OrthoDB" id="9762302at2"/>
<organism evidence="3 4">
    <name type="scientific">Roseivirga echinicomitans</name>
    <dbReference type="NCBI Taxonomy" id="296218"/>
    <lineage>
        <taxon>Bacteria</taxon>
        <taxon>Pseudomonadati</taxon>
        <taxon>Bacteroidota</taxon>
        <taxon>Cytophagia</taxon>
        <taxon>Cytophagales</taxon>
        <taxon>Roseivirgaceae</taxon>
        <taxon>Roseivirga</taxon>
    </lineage>
</organism>
<dbReference type="InterPro" id="IPR046450">
    <property type="entry name" value="PA_dom_sf"/>
</dbReference>
<dbReference type="Proteomes" id="UP000075615">
    <property type="component" value="Unassembled WGS sequence"/>
</dbReference>
<feature type="chain" id="PRO_5007574783" evidence="1">
    <location>
        <begin position="21"/>
        <end position="571"/>
    </location>
</feature>
<sequence length="571" mass="63700">MKRTLILFLGITLSVFQANAQQLDSFIEDYYTMADAEFNQESAFETVDYVQQYWRLAGNEGFNNSIYHVVEKLKNAGYVLEENAKATDRLTYRIEKRPMSRPTWEPVSGSLKIGNKELLNLKTNFNMIASYSYSTGGEKEYEVVYVEKVSAESLDGMDLKGKVVMTEGSPGRTFNEAVKKHGAAGVITYGLPAYNQPEKHQNSISFTGISNDEEAKAFGVLLSYKAHEILKKTVLAGQTKVKINLETKIYESEELTLVAEVKGSALPNERFVFSAHVQEPGANDNATGVGALGEVASSTARLLKAGKVNPARTITYLFGDEIVSTRRYVQEDAERAKGIKWGMSLDMVGENTAITGGSFLIEKMPDPGAIWTRGKEKHSEWGGRPLKKEQLKPHYFNDLTIGVFDMIGERKNWEVNYNPFEGGSDHTPFLQANIPGLLLWHFTDQFYHTDQDRIDKVSPVTLKNVGIGAMIISFALTENNDRLAHVMLSEASMAATMRLQAELKLSQEALANGGDLAEQKDIINTWADYYRDVFNATLDIEPKGMAAFKENLQATQDALMGYRNMIMGQLK</sequence>
<reference evidence="3 4" key="1">
    <citation type="submission" date="2016-01" db="EMBL/GenBank/DDBJ databases">
        <title>Genome sequencing of Roseivirga echinicomitans KMM 6058.</title>
        <authorList>
            <person name="Selvaratnam C."/>
            <person name="Thevarajoo S."/>
            <person name="Goh K.M."/>
            <person name="Ee R."/>
            <person name="Chan K.-G."/>
            <person name="Chong C.S."/>
        </authorList>
    </citation>
    <scope>NUCLEOTIDE SEQUENCE [LARGE SCALE GENOMIC DNA]</scope>
    <source>
        <strain evidence="3 4">KMM 6058</strain>
    </source>
</reference>
<dbReference type="Gene3D" id="3.40.630.10">
    <property type="entry name" value="Zn peptidases"/>
    <property type="match status" value="1"/>
</dbReference>
<dbReference type="Pfam" id="PF04389">
    <property type="entry name" value="Peptidase_M28"/>
    <property type="match status" value="1"/>
</dbReference>
<keyword evidence="1" id="KW-0732">Signal</keyword>
<evidence type="ECO:0000313" key="3">
    <source>
        <dbReference type="EMBL" id="KYG79147.1"/>
    </source>
</evidence>
<evidence type="ECO:0000313" key="4">
    <source>
        <dbReference type="Proteomes" id="UP000075615"/>
    </source>
</evidence>
<dbReference type="SUPFAM" id="SSF53187">
    <property type="entry name" value="Zn-dependent exopeptidases"/>
    <property type="match status" value="1"/>
</dbReference>
<dbReference type="EMBL" id="LRDB01000011">
    <property type="protein sequence ID" value="KYG79147.1"/>
    <property type="molecule type" value="Genomic_DNA"/>
</dbReference>
<feature type="signal peptide" evidence="1">
    <location>
        <begin position="1"/>
        <end position="20"/>
    </location>
</feature>
<gene>
    <name evidence="3" type="ORF">AWN68_17930</name>
</gene>
<evidence type="ECO:0000256" key="1">
    <source>
        <dbReference type="SAM" id="SignalP"/>
    </source>
</evidence>